<comment type="caution">
    <text evidence="2">The sequence shown here is derived from an EMBL/GenBank/DDBJ whole genome shotgun (WGS) entry which is preliminary data.</text>
</comment>
<proteinExistence type="predicted"/>
<dbReference type="SUPFAM" id="SSF111331">
    <property type="entry name" value="NAD kinase/diacylglycerol kinase-like"/>
    <property type="match status" value="1"/>
</dbReference>
<dbReference type="Proteomes" id="UP001595796">
    <property type="component" value="Unassembled WGS sequence"/>
</dbReference>
<evidence type="ECO:0000313" key="2">
    <source>
        <dbReference type="EMBL" id="MFC5069660.1"/>
    </source>
</evidence>
<dbReference type="PROSITE" id="PS50146">
    <property type="entry name" value="DAGK"/>
    <property type="match status" value="1"/>
</dbReference>
<dbReference type="GO" id="GO:0016301">
    <property type="term" value="F:kinase activity"/>
    <property type="evidence" value="ECO:0007669"/>
    <property type="project" value="UniProtKB-KW"/>
</dbReference>
<dbReference type="InterPro" id="IPR016064">
    <property type="entry name" value="NAD/diacylglycerol_kinase_sf"/>
</dbReference>
<dbReference type="EMBL" id="JBHSJF010000008">
    <property type="protein sequence ID" value="MFC5069660.1"/>
    <property type="molecule type" value="Genomic_DNA"/>
</dbReference>
<reference evidence="3" key="1">
    <citation type="journal article" date="2019" name="Int. J. Syst. Evol. Microbiol.">
        <title>The Global Catalogue of Microorganisms (GCM) 10K type strain sequencing project: providing services to taxonomists for standard genome sequencing and annotation.</title>
        <authorList>
            <consortium name="The Broad Institute Genomics Platform"/>
            <consortium name="The Broad Institute Genome Sequencing Center for Infectious Disease"/>
            <person name="Wu L."/>
            <person name="Ma J."/>
        </authorList>
    </citation>
    <scope>NUCLEOTIDE SEQUENCE [LARGE SCALE GENOMIC DNA]</scope>
    <source>
        <strain evidence="3">CGMCC 1.16444</strain>
    </source>
</reference>
<sequence>MSVLILLNSRAGALYSGGITDPAGIVERAFATAGQDAEVALIEPKELDQELERARESRHETVIVGGGDGTFSNALGKLADSGKTLGLLPLGTMNLLGRDLGFPADDLEIMAEALAHGEVRKIDLATINGRPFHTLAGIGYFSRVARNRERTRLSIPLGRLISVMLSVWRSVTQTGRISMDITLDGKEMQAHAYAALVTSNRIGNDWRRPHLDEGLLELHLMRQTHLAGRAKAGLELISGRWREGDSIESIVAKEIDIRMSRPRVWLAVDGELWREPTPLHFRIEKAKISMLTPRSA</sequence>
<dbReference type="Gene3D" id="3.40.50.10330">
    <property type="entry name" value="Probable inorganic polyphosphate/atp-NAD kinase, domain 1"/>
    <property type="match status" value="1"/>
</dbReference>
<accession>A0ABV9Z3V3</accession>
<protein>
    <submittedName>
        <fullName evidence="2">Diacylglycerol/lipid kinase family protein</fullName>
        <ecNumber evidence="2">2.7.1.-</ecNumber>
    </submittedName>
</protein>
<evidence type="ECO:0000259" key="1">
    <source>
        <dbReference type="PROSITE" id="PS50146"/>
    </source>
</evidence>
<dbReference type="InterPro" id="IPR001206">
    <property type="entry name" value="Diacylglycerol_kinase_cat_dom"/>
</dbReference>
<keyword evidence="3" id="KW-1185">Reference proteome</keyword>
<feature type="domain" description="DAGKc" evidence="1">
    <location>
        <begin position="1"/>
        <end position="131"/>
    </location>
</feature>
<evidence type="ECO:0000313" key="3">
    <source>
        <dbReference type="Proteomes" id="UP001595796"/>
    </source>
</evidence>
<name>A0ABV9Z3V3_9HYPH</name>
<dbReference type="Pfam" id="PF00781">
    <property type="entry name" value="DAGK_cat"/>
    <property type="match status" value="1"/>
</dbReference>
<gene>
    <name evidence="2" type="ORF">ACFPFW_16710</name>
</gene>
<dbReference type="EC" id="2.7.1.-" evidence="2"/>
<dbReference type="SMART" id="SM00046">
    <property type="entry name" value="DAGKc"/>
    <property type="match status" value="1"/>
</dbReference>
<keyword evidence="2" id="KW-0808">Transferase</keyword>
<organism evidence="2 3">
    <name type="scientific">Flaviflagellibacter deserti</name>
    <dbReference type="NCBI Taxonomy" id="2267266"/>
    <lineage>
        <taxon>Bacteria</taxon>
        <taxon>Pseudomonadati</taxon>
        <taxon>Pseudomonadota</taxon>
        <taxon>Alphaproteobacteria</taxon>
        <taxon>Hyphomicrobiales</taxon>
        <taxon>Flaviflagellibacter</taxon>
    </lineage>
</organism>
<dbReference type="InterPro" id="IPR017438">
    <property type="entry name" value="ATP-NAD_kinase_N"/>
</dbReference>
<dbReference type="Gene3D" id="2.60.200.40">
    <property type="match status" value="1"/>
</dbReference>
<keyword evidence="2" id="KW-0418">Kinase</keyword>
<dbReference type="RefSeq" id="WP_114956315.1">
    <property type="nucleotide sequence ID" value="NZ_JBHSJF010000008.1"/>
</dbReference>